<sequence>MNTMNLFNVACTSLLISLSGTALQANETDPLSPSEQEKALSLSISVTSRAATNTQRRSTTNSDNNELLLIERRRIGKEQSSQRLADVYHYDYTENETIHTVINLDTQQVISTQHQQYLQLPLTENELQRASDIIFADLEEAALIKSEYQRITGQYLSSPQQLNIKAFAFSSDTLPEQLNPASQQCGLHRCAQVLLYTHDSIVFEISPIVNLSAGIVTQNIGY</sequence>
<gene>
    <name evidence="2" type="ORF">HELGO_WM23235</name>
</gene>
<dbReference type="EMBL" id="CACVAT010000542">
    <property type="protein sequence ID" value="CAA6829663.1"/>
    <property type="molecule type" value="Genomic_DNA"/>
</dbReference>
<proteinExistence type="predicted"/>
<keyword evidence="1" id="KW-0732">Signal</keyword>
<dbReference type="AlphaFoldDB" id="A0A6S6UMU8"/>
<organism evidence="2">
    <name type="scientific">uncultured Thiotrichaceae bacterium</name>
    <dbReference type="NCBI Taxonomy" id="298394"/>
    <lineage>
        <taxon>Bacteria</taxon>
        <taxon>Pseudomonadati</taxon>
        <taxon>Pseudomonadota</taxon>
        <taxon>Gammaproteobacteria</taxon>
        <taxon>Thiotrichales</taxon>
        <taxon>Thiotrichaceae</taxon>
        <taxon>environmental samples</taxon>
    </lineage>
</organism>
<feature type="signal peptide" evidence="1">
    <location>
        <begin position="1"/>
        <end position="24"/>
    </location>
</feature>
<feature type="chain" id="PRO_5028374456" evidence="1">
    <location>
        <begin position="25"/>
        <end position="222"/>
    </location>
</feature>
<name>A0A6S6UMU8_9GAMM</name>
<protein>
    <submittedName>
        <fullName evidence="2">Uncharacterized protein</fullName>
    </submittedName>
</protein>
<evidence type="ECO:0000256" key="1">
    <source>
        <dbReference type="SAM" id="SignalP"/>
    </source>
</evidence>
<accession>A0A6S6UMU8</accession>
<evidence type="ECO:0000313" key="2">
    <source>
        <dbReference type="EMBL" id="CAA6829663.1"/>
    </source>
</evidence>
<reference evidence="2" key="1">
    <citation type="submission" date="2020-01" db="EMBL/GenBank/DDBJ databases">
        <authorList>
            <person name="Meier V. D."/>
            <person name="Meier V D."/>
        </authorList>
    </citation>
    <scope>NUCLEOTIDE SEQUENCE</scope>
    <source>
        <strain evidence="2">HLG_WM_MAG_09</strain>
    </source>
</reference>